<name>A0A8X7XJA8_POLSE</name>
<evidence type="ECO:0000256" key="5">
    <source>
        <dbReference type="ARBA" id="ARBA00023273"/>
    </source>
</evidence>
<feature type="compositionally biased region" description="Basic and acidic residues" evidence="6">
    <location>
        <begin position="718"/>
        <end position="748"/>
    </location>
</feature>
<feature type="region of interest" description="Disordered" evidence="6">
    <location>
        <begin position="503"/>
        <end position="546"/>
    </location>
</feature>
<gene>
    <name evidence="9" type="primary">Hydin_2</name>
    <name evidence="9" type="ORF">GTO96_0022580</name>
</gene>
<comment type="caution">
    <text evidence="9">The sequence shown here is derived from an EMBL/GenBank/DDBJ whole genome shotgun (WGS) entry which is preliminary data.</text>
</comment>
<keyword evidence="3" id="KW-0963">Cytoplasm</keyword>
<evidence type="ECO:0000259" key="7">
    <source>
        <dbReference type="Pfam" id="PF17213"/>
    </source>
</evidence>
<evidence type="ECO:0000313" key="9">
    <source>
        <dbReference type="EMBL" id="KAG2470210.1"/>
    </source>
</evidence>
<reference evidence="9 10" key="1">
    <citation type="journal article" date="2021" name="Cell">
        <title>Tracing the genetic footprints of vertebrate landing in non-teleost ray-finned fishes.</title>
        <authorList>
            <person name="Bi X."/>
            <person name="Wang K."/>
            <person name="Yang L."/>
            <person name="Pan H."/>
            <person name="Jiang H."/>
            <person name="Wei Q."/>
            <person name="Fang M."/>
            <person name="Yu H."/>
            <person name="Zhu C."/>
            <person name="Cai Y."/>
            <person name="He Y."/>
            <person name="Gan X."/>
            <person name="Zeng H."/>
            <person name="Yu D."/>
            <person name="Zhu Y."/>
            <person name="Jiang H."/>
            <person name="Qiu Q."/>
            <person name="Yang H."/>
            <person name="Zhang Y.E."/>
            <person name="Wang W."/>
            <person name="Zhu M."/>
            <person name="He S."/>
            <person name="Zhang G."/>
        </authorList>
    </citation>
    <scope>NUCLEOTIDE SEQUENCE [LARGE SCALE GENOMIC DNA]</scope>
    <source>
        <strain evidence="9">Bchr_013</strain>
    </source>
</reference>
<evidence type="ECO:0000256" key="6">
    <source>
        <dbReference type="SAM" id="MobiDB-lite"/>
    </source>
</evidence>
<feature type="domain" description="HYDIN/VesB/CFA65-like Ig-like" evidence="8">
    <location>
        <begin position="1329"/>
        <end position="1412"/>
    </location>
</feature>
<evidence type="ECO:0000259" key="8">
    <source>
        <dbReference type="Pfam" id="PF22544"/>
    </source>
</evidence>
<feature type="region of interest" description="Disordered" evidence="6">
    <location>
        <begin position="1005"/>
        <end position="1069"/>
    </location>
</feature>
<comment type="subcellular location">
    <subcellularLocation>
        <location evidence="1">Cell projection</location>
        <location evidence="1">Cilium</location>
    </subcellularLocation>
    <subcellularLocation>
        <location evidence="2">Cytoplasm</location>
    </subcellularLocation>
</comment>
<evidence type="ECO:0000256" key="4">
    <source>
        <dbReference type="ARBA" id="ARBA00023069"/>
    </source>
</evidence>
<sequence length="1606" mass="180196">MEVERLLIKEHALEQERHYSSHNKDVSDTGPKWRRRLVRCKLPEYYLDFGYVTYGNVCKQKIKVINTGILPASFQIDKQILASTGLSTELYRVKSLPFCETETFELRFDPASVALHLGDIDILVPIQIDKHMPLHLRRKAKIKTKPSQQVFELLPSSGILLPGERVNVQVKFSPTKEKLYTESIFLRISQSKERKKLIVQGKGLELHLDFCPSVLEFVPILPYSNGDKIVVTVKNPCAYPIEFYSLEFDKQYHEEEKILRMLKGYDSDNILLLPPRNPGEKLPPEILEYYEDWKKGLEEQGIQEEESKIEEQEECVTSETENREEVYSALSFQESVISLPVCQLTDEAEEESRLSEITKVQMSELSSSSRVGEIDAAPVAKAIARHLGIDVSPEANAAKNRRGIAIIVHGAPVSGKTNTALTLAKHYGTPCLNIDSIILEALESGSTATGLQARELCVKAAVELAQKKAEEAGAVVDLSLSHTQSPGVLSGEAVTKHFSEVNQVPEVKSSPHSAASVRNKPGSAGAKGRAESAAFQKQHSSEHPASVQLNDCSRGVVFDSLETLYCRSLAHALCVVLKAINNRQYIFMIDLKHDYVSLKAREKAKKDAEEQFLINIITAEKIWIAEMDEDEYDALTEEERSRIDHKRLENLRKRRQVGWEQEKLVKELKVKKLPEKAEKQKIDAKLKKKGKKGKKDDIASGKKPLTTVKMVSTVSARSEAKGEHPGGEKKYSVPDSVVADHREGEDGGKKRRGKESKTELHDITTSGTESTEDSEKGQLSDSEKQLIQRFKLYEQNQKNIAEILECWDRSQGITVCLAVQDDNVQEVEETATVEQRPSTAGKKGKKDKEKEKLEKEKEKEKERLEKEKIDKQKVEGEMKSHLLTGGSTVIDGEGGDAIVKDNVCEGKIDLGVPYLELHVTGQCDPSGEKILERKWLPHLHEVLDGMGLGPSGPPLPPPFILSVVRYPVKRTSLGNQNALEHFAFLAPSTEEIIEEKKLIESETETLASSLKGKPKKEKSDAGKDTQKDKDKRRSPSNKKTARRTESCSPILDAQPVEEPEPVPQSTEIAPEKVNKMVFANHKKKPMPNEIIHKKFITATDVYQFGPLLCGKNRERFKEGRYPENMEKILAHNSSALNVDIHFSFLHDTKATTFLMDPPMLSLKPNESQMLTIWAYPTSPGLFEDAVVFCIKENPEPLLFKISCLGIRPELELDRKQLHFDKILLHRRETKTLYLRNHTLLPVAWKLIGLENLGDEFSVSQDHGVILPKSEYALQMYFRAQKQINLKKVIRLEVSDAEYILGIVYTENIQIFAEAYDVTLDVSFPKDGGLDFGVIKVMEEAKQVISLKNKGKYEIAFCFLLDATEPEMPELKSLFTIQPLKGTLNPNEKALQVHITFQSTKEVCIKNKAVLHCQVIEPNVCIGGETIFSIPVKLSIQSVFSKYICVPTNELNFGAIMYGSRRTRTFSIENKGELEIRFMLSMMSGEPTLQPLRRSTPMSKRGRSHEGSVSGRSVSLKARRSDSVLQKEMGSALARLTVGEFTISPGYGIIPIGAQQAITVDCVVEQVGKRQETLSIDISDRDPEDHPAGIPYHLVVEGCVPGKLQFT</sequence>
<accession>A0A8X7XJA8</accession>
<dbReference type="EMBL" id="JAATIS010000147">
    <property type="protein sequence ID" value="KAG2470210.1"/>
    <property type="molecule type" value="Genomic_DNA"/>
</dbReference>
<feature type="region of interest" description="Disordered" evidence="6">
    <location>
        <begin position="1488"/>
        <end position="1512"/>
    </location>
</feature>
<dbReference type="Gene3D" id="3.40.50.300">
    <property type="entry name" value="P-loop containing nucleotide triphosphate hydrolases"/>
    <property type="match status" value="1"/>
</dbReference>
<evidence type="ECO:0000313" key="10">
    <source>
        <dbReference type="Proteomes" id="UP000886611"/>
    </source>
</evidence>
<dbReference type="Proteomes" id="UP000886611">
    <property type="component" value="Unassembled WGS sequence"/>
</dbReference>
<feature type="compositionally biased region" description="Basic and acidic residues" evidence="6">
    <location>
        <begin position="846"/>
        <end position="866"/>
    </location>
</feature>
<dbReference type="PANTHER" id="PTHR23053:SF0">
    <property type="entry name" value="HYDROCEPHALUS-INDUCING PROTEIN HOMOLOG"/>
    <property type="match status" value="1"/>
</dbReference>
<evidence type="ECO:0000256" key="3">
    <source>
        <dbReference type="ARBA" id="ARBA00022490"/>
    </source>
</evidence>
<feature type="non-terminal residue" evidence="9">
    <location>
        <position position="1"/>
    </location>
</feature>
<feature type="domain" description="Hydin adenylate kinase-like" evidence="7">
    <location>
        <begin position="405"/>
        <end position="542"/>
    </location>
</feature>
<dbReference type="InterPro" id="IPR013783">
    <property type="entry name" value="Ig-like_fold"/>
</dbReference>
<keyword evidence="5" id="KW-0966">Cell projection</keyword>
<organism evidence="9 10">
    <name type="scientific">Polypterus senegalus</name>
    <name type="common">Senegal bichir</name>
    <dbReference type="NCBI Taxonomy" id="55291"/>
    <lineage>
        <taxon>Eukaryota</taxon>
        <taxon>Metazoa</taxon>
        <taxon>Chordata</taxon>
        <taxon>Craniata</taxon>
        <taxon>Vertebrata</taxon>
        <taxon>Euteleostomi</taxon>
        <taxon>Actinopterygii</taxon>
        <taxon>Polypteriformes</taxon>
        <taxon>Polypteridae</taxon>
        <taxon>Polypterus</taxon>
    </lineage>
</organism>
<dbReference type="InterPro" id="IPR033305">
    <property type="entry name" value="Hydin-like"/>
</dbReference>
<protein>
    <submittedName>
        <fullName evidence="9">HYDIN protein</fullName>
    </submittedName>
</protein>
<dbReference type="PANTHER" id="PTHR23053">
    <property type="entry name" value="DLEC1 DELETED IN LUNG AND ESOPHAGEAL CANCER 1"/>
    <property type="match status" value="1"/>
</dbReference>
<feature type="region of interest" description="Disordered" evidence="6">
    <location>
        <begin position="679"/>
        <end position="782"/>
    </location>
</feature>
<proteinExistence type="predicted"/>
<feature type="region of interest" description="Disordered" evidence="6">
    <location>
        <begin position="827"/>
        <end position="866"/>
    </location>
</feature>
<feature type="domain" description="HYDIN/VesB/CFA65-like Ig-like" evidence="8">
    <location>
        <begin position="140"/>
        <end position="202"/>
    </location>
</feature>
<feature type="compositionally biased region" description="Basic and acidic residues" evidence="6">
    <location>
        <begin position="1017"/>
        <end position="1033"/>
    </location>
</feature>
<dbReference type="GO" id="GO:1904158">
    <property type="term" value="P:axonemal central apparatus assembly"/>
    <property type="evidence" value="ECO:0007669"/>
    <property type="project" value="TreeGrafter"/>
</dbReference>
<dbReference type="Pfam" id="PF22544">
    <property type="entry name" value="HYDIN_VesB_CFA65-like_Ig"/>
    <property type="match status" value="2"/>
</dbReference>
<feature type="compositionally biased region" description="Basic and acidic residues" evidence="6">
    <location>
        <begin position="773"/>
        <end position="782"/>
    </location>
</feature>
<dbReference type="InterPro" id="IPR053879">
    <property type="entry name" value="HYDIN_VesB_CFA65-like_Ig"/>
</dbReference>
<dbReference type="Gene3D" id="2.60.40.10">
    <property type="entry name" value="Immunoglobulins"/>
    <property type="match status" value="5"/>
</dbReference>
<evidence type="ECO:0000256" key="2">
    <source>
        <dbReference type="ARBA" id="ARBA00004496"/>
    </source>
</evidence>
<feature type="non-terminal residue" evidence="9">
    <location>
        <position position="1606"/>
    </location>
</feature>
<keyword evidence="10" id="KW-1185">Reference proteome</keyword>
<dbReference type="GO" id="GO:0005930">
    <property type="term" value="C:axoneme"/>
    <property type="evidence" value="ECO:0007669"/>
    <property type="project" value="TreeGrafter"/>
</dbReference>
<keyword evidence="4" id="KW-0969">Cilium</keyword>
<dbReference type="InterPro" id="IPR033768">
    <property type="entry name" value="Hydin_ADK"/>
</dbReference>
<dbReference type="GO" id="GO:0003341">
    <property type="term" value="P:cilium movement"/>
    <property type="evidence" value="ECO:0007669"/>
    <property type="project" value="TreeGrafter"/>
</dbReference>
<evidence type="ECO:0000256" key="1">
    <source>
        <dbReference type="ARBA" id="ARBA00004138"/>
    </source>
</evidence>
<dbReference type="Pfam" id="PF17213">
    <property type="entry name" value="Hydin_ADK"/>
    <property type="match status" value="1"/>
</dbReference>
<dbReference type="InterPro" id="IPR027417">
    <property type="entry name" value="P-loop_NTPase"/>
</dbReference>